<accession>A0A6J5NEA3</accession>
<name>A0A6J5NEA3_9CAUD</name>
<organism evidence="1">
    <name type="scientific">uncultured Caudovirales phage</name>
    <dbReference type="NCBI Taxonomy" id="2100421"/>
    <lineage>
        <taxon>Viruses</taxon>
        <taxon>Duplodnaviria</taxon>
        <taxon>Heunggongvirae</taxon>
        <taxon>Uroviricota</taxon>
        <taxon>Caudoviricetes</taxon>
        <taxon>Peduoviridae</taxon>
        <taxon>Maltschvirus</taxon>
        <taxon>Maltschvirus maltsch</taxon>
    </lineage>
</organism>
<sequence>MDMNTFDVEELDLYDKYMKFATLYIKDELKITFETIEPINITKPIDEDNWVFTIKVFSYNKEKLSKRFSKYLKCAASDEIRELLPTYQETIHSVRVIGYHKWKTMVMRDKKLHELLKNNNK</sequence>
<dbReference type="EMBL" id="LR796603">
    <property type="protein sequence ID" value="CAB4153839.1"/>
    <property type="molecule type" value="Genomic_DNA"/>
</dbReference>
<gene>
    <name evidence="1" type="ORF">UFOVP639_34</name>
</gene>
<reference evidence="1" key="1">
    <citation type="submission" date="2020-04" db="EMBL/GenBank/DDBJ databases">
        <authorList>
            <person name="Chiriac C."/>
            <person name="Salcher M."/>
            <person name="Ghai R."/>
            <person name="Kavagutti S V."/>
        </authorList>
    </citation>
    <scope>NUCLEOTIDE SEQUENCE</scope>
</reference>
<proteinExistence type="predicted"/>
<evidence type="ECO:0000313" key="1">
    <source>
        <dbReference type="EMBL" id="CAB4153839.1"/>
    </source>
</evidence>
<protein>
    <submittedName>
        <fullName evidence="1">Uncharacterized protein</fullName>
    </submittedName>
</protein>